<reference evidence="3" key="1">
    <citation type="journal article" date="2013" name="Genome Announc.">
        <title>Genome sequence of the basidiomycetous yeast Pseudozyma antarctica T-34, a producer of the glycolipid biosurfactants mannosylerythritol lipids.</title>
        <authorList>
            <person name="Morita T."/>
            <person name="Koike H."/>
            <person name="Koyama Y."/>
            <person name="Hagiwara H."/>
            <person name="Ito E."/>
            <person name="Fukuoka T."/>
            <person name="Imura T."/>
            <person name="Machida M."/>
            <person name="Kitamoto D."/>
        </authorList>
    </citation>
    <scope>NUCLEOTIDE SEQUENCE [LARGE SCALE GENOMIC DNA]</scope>
    <source>
        <strain evidence="3">T-34</strain>
    </source>
</reference>
<feature type="compositionally biased region" description="Low complexity" evidence="1">
    <location>
        <begin position="379"/>
        <end position="399"/>
    </location>
</feature>
<feature type="compositionally biased region" description="Low complexity" evidence="1">
    <location>
        <begin position="608"/>
        <end position="627"/>
    </location>
</feature>
<dbReference type="OrthoDB" id="2556808at2759"/>
<organism evidence="2 3">
    <name type="scientific">Pseudozyma antarctica (strain T-34)</name>
    <name type="common">Yeast</name>
    <name type="synonym">Candida antarctica</name>
    <dbReference type="NCBI Taxonomy" id="1151754"/>
    <lineage>
        <taxon>Eukaryota</taxon>
        <taxon>Fungi</taxon>
        <taxon>Dikarya</taxon>
        <taxon>Basidiomycota</taxon>
        <taxon>Ustilaginomycotina</taxon>
        <taxon>Ustilaginomycetes</taxon>
        <taxon>Ustilaginales</taxon>
        <taxon>Ustilaginaceae</taxon>
        <taxon>Moesziomyces</taxon>
    </lineage>
</organism>
<evidence type="ECO:0000256" key="1">
    <source>
        <dbReference type="SAM" id="MobiDB-lite"/>
    </source>
</evidence>
<feature type="region of interest" description="Disordered" evidence="1">
    <location>
        <begin position="335"/>
        <end position="427"/>
    </location>
</feature>
<feature type="compositionally biased region" description="Basic residues" evidence="1">
    <location>
        <begin position="400"/>
        <end position="412"/>
    </location>
</feature>
<dbReference type="Proteomes" id="UP000011976">
    <property type="component" value="Unassembled WGS sequence"/>
</dbReference>
<feature type="region of interest" description="Disordered" evidence="1">
    <location>
        <begin position="463"/>
        <end position="483"/>
    </location>
</feature>
<feature type="region of interest" description="Disordered" evidence="1">
    <location>
        <begin position="534"/>
        <end position="639"/>
    </location>
</feature>
<name>M9LYY9_PSEA3</name>
<dbReference type="STRING" id="1151754.M9LYY9"/>
<evidence type="ECO:0000313" key="3">
    <source>
        <dbReference type="Proteomes" id="UP000011976"/>
    </source>
</evidence>
<accession>M9LYY9</accession>
<sequence>MASADDRMMFLQQFLTALFQPPASQMPQANDPASYERSRRSQAEAIANHYLDAVHLEATVEEALAPVPTHLPLLRLHALTPRQATDHNVRKGLYIAHKTRQFRIELPKYDDDIVGRKEALIKFGDDCLTSFFGPDWANPSEDSAAKATPSRIYSNAPAYPPVSSSFGPPHTCPHGVPIAPSGPAPAMPPAYKNPSAPTHAAKAEVTPAKEAAEASQHLAHDLTDFDTDDESDYDSELEEELMHEFMQDRGYWDYDDLGYGGDDPYGLDYYDDPYGLEDDLYGDDLDYDPTSDPNFLEYYSMGYNFDEALDATINVRAERLLGPHLRREMMMNAALKKGGKASKAKTRGGASTKASTSKMGTTKGQGKGSAGTSQQRTPGAVDSGVGSSKASSAKDGSATAKKKGKRKRKGKGNAKAQGQESGVKVEESRVASKIEGVKADHTAVPASVVKASGGSGPATVVSQALASSSDKDSAGLQVQPARPQTISLGHKLSSGTVQGSPRASVASVGLGLAGSPASVKQPVWRPVPHIKVSLPAATSGNTTTSPAPGASTSTSSAPNGASTAPKGQGASTSIPAASKGVASLTSSATPPKAAGQTKRKRTDTSNNSVSSADKAKASAKVAKSTSAQNTDKPKKQPKFEVFVWKKRYRPSKRPYRDCWHAPFRA</sequence>
<feature type="compositionally biased region" description="Low complexity" evidence="1">
    <location>
        <begin position="541"/>
        <end position="565"/>
    </location>
</feature>
<protein>
    <submittedName>
        <fullName evidence="2">Uncharacterized protein</fullName>
    </submittedName>
</protein>
<evidence type="ECO:0000313" key="2">
    <source>
        <dbReference type="EMBL" id="GAC72445.1"/>
    </source>
</evidence>
<dbReference type="EMBL" id="DF196773">
    <property type="protein sequence ID" value="GAC72445.1"/>
    <property type="molecule type" value="Genomic_DNA"/>
</dbReference>
<gene>
    <name evidence="2" type="ORF">PANT_7c00104</name>
</gene>
<feature type="compositionally biased region" description="Polar residues" evidence="1">
    <location>
        <begin position="352"/>
        <end position="362"/>
    </location>
</feature>
<dbReference type="AlphaFoldDB" id="M9LYY9"/>
<proteinExistence type="predicted"/>
<feature type="compositionally biased region" description="Basic residues" evidence="1">
    <location>
        <begin position="337"/>
        <end position="346"/>
    </location>
</feature>